<evidence type="ECO:0000313" key="2">
    <source>
        <dbReference type="EMBL" id="SJZ88358.1"/>
    </source>
</evidence>
<feature type="transmembrane region" description="Helical" evidence="1">
    <location>
        <begin position="200"/>
        <end position="224"/>
    </location>
</feature>
<gene>
    <name evidence="2" type="ORF">SAMN04488132_105233</name>
</gene>
<feature type="transmembrane region" description="Helical" evidence="1">
    <location>
        <begin position="87"/>
        <end position="108"/>
    </location>
</feature>
<keyword evidence="1" id="KW-0472">Membrane</keyword>
<sequence>MQRGGKREPGNIFLRMHPLQRILISVILAGIAGWLTRKGDFQAGLVLIFSWSAFAFSYLVTTWIVIFTRTPAMIRAHAKEEDGSRMIVFALVLLGSFGSLFTVLELIVSDQGNTSQTLTILSAVGGMLLSWAMVHTIFTIHYGYLYYNKPDAAEKKQAPALNFPEEDKPDYLDFAYFAFVIGMTFQVSDVEVQTKLVRRVVLLHGLLSFLLNTFVVALTINIIAGLKN</sequence>
<dbReference type="EMBL" id="FUWH01000005">
    <property type="protein sequence ID" value="SJZ88358.1"/>
    <property type="molecule type" value="Genomic_DNA"/>
</dbReference>
<keyword evidence="1" id="KW-0812">Transmembrane</keyword>
<organism evidence="2 3">
    <name type="scientific">Sediminibacterium ginsengisoli</name>
    <dbReference type="NCBI Taxonomy" id="413434"/>
    <lineage>
        <taxon>Bacteria</taxon>
        <taxon>Pseudomonadati</taxon>
        <taxon>Bacteroidota</taxon>
        <taxon>Chitinophagia</taxon>
        <taxon>Chitinophagales</taxon>
        <taxon>Chitinophagaceae</taxon>
        <taxon>Sediminibacterium</taxon>
    </lineage>
</organism>
<dbReference type="OrthoDB" id="64737at2"/>
<keyword evidence="3" id="KW-1185">Reference proteome</keyword>
<name>A0A1T4PC05_9BACT</name>
<evidence type="ECO:0000256" key="1">
    <source>
        <dbReference type="SAM" id="Phobius"/>
    </source>
</evidence>
<feature type="transmembrane region" description="Helical" evidence="1">
    <location>
        <begin position="120"/>
        <end position="147"/>
    </location>
</feature>
<protein>
    <submittedName>
        <fullName evidence="2">Uncharacterized membrane protein</fullName>
    </submittedName>
</protein>
<dbReference type="AlphaFoldDB" id="A0A1T4PC05"/>
<reference evidence="2 3" key="1">
    <citation type="submission" date="2017-02" db="EMBL/GenBank/DDBJ databases">
        <authorList>
            <person name="Peterson S.W."/>
        </authorList>
    </citation>
    <scope>NUCLEOTIDE SEQUENCE [LARGE SCALE GENOMIC DNA]</scope>
    <source>
        <strain evidence="2 3">DSM 22335</strain>
    </source>
</reference>
<proteinExistence type="predicted"/>
<accession>A0A1T4PC05</accession>
<dbReference type="Pfam" id="PF07077">
    <property type="entry name" value="DUF1345"/>
    <property type="match status" value="1"/>
</dbReference>
<dbReference type="RefSeq" id="WP_139367112.1">
    <property type="nucleotide sequence ID" value="NZ_FUWH01000005.1"/>
</dbReference>
<keyword evidence="1" id="KW-1133">Transmembrane helix</keyword>
<dbReference type="InterPro" id="IPR009781">
    <property type="entry name" value="DUF1345"/>
</dbReference>
<feature type="transmembrane region" description="Helical" evidence="1">
    <location>
        <begin position="12"/>
        <end position="35"/>
    </location>
</feature>
<dbReference type="STRING" id="413434.SAMN04488132_105233"/>
<evidence type="ECO:0000313" key="3">
    <source>
        <dbReference type="Proteomes" id="UP000190888"/>
    </source>
</evidence>
<dbReference type="Proteomes" id="UP000190888">
    <property type="component" value="Unassembled WGS sequence"/>
</dbReference>
<feature type="transmembrane region" description="Helical" evidence="1">
    <location>
        <begin position="41"/>
        <end position="66"/>
    </location>
</feature>